<dbReference type="InterPro" id="IPR051710">
    <property type="entry name" value="Phosphatase_SH3-domain"/>
</dbReference>
<dbReference type="SMART" id="SM00855">
    <property type="entry name" value="PGAM"/>
    <property type="match status" value="1"/>
</dbReference>
<sequence>MGRPPACIFVVRHGHRLDAADKQWHLTSPAPYDPPLTYGGWQQAQKLGLRIGSIIRDRIREHEAASSQQPGGTAKRKPRKYKVVIHTSPFLRCVQTSIAVSAGIAQDPTPLETSSSSAHTEASDALFSARQRPRIVTGAHELQESTKHAVQLHDSVKTVLRLDAFLGEWQNPEYYALITPPPESVMMLATAKADLLRHEDHHVAPFPSYAGHIHSNSQGQLWGNSPRSPLAWSSGQPDGLENLSPLADALSRSSSMSSQYGRPVVSTTSAETRGYVPVHPHYAISSNAPIPSGYVAHARDACVDVDYQWDSMRGPLAWGDGGSFPEEWPDMRERFRKGLQHLVDWYTATDNPTHMVARATRWKRQTTGSDEECAIDSDETDEDDETEAIVIIVTHGGGCNALIGALTEKPILENFRVTSLTWAERKSDHELSTVEVSSRTNKDRTLTDGTTGHIPIPKYYDVKLVGDTEHLQRSNSTSSQSSIPSRTPSVSFGAPTRGRFTSNPPSSTLNNFAYNDIHGSRASSANPAMHTEHRITGSSSDARNMTSAPRGTWSSPKGGITVGSGVLSFGTRNLSTGLSRTPSIGLWSPIIKDDEEDPMMLLNFGHEAPPTPAEKAPLVGQDTSNVADFALQKSDNKVEDAAYADGPNGNQSPTTSRGLWGSPRPGSEAEPERDLSTSKRRWTVNQMEV</sequence>
<feature type="compositionally biased region" description="Polar residues" evidence="1">
    <location>
        <begin position="648"/>
        <end position="657"/>
    </location>
</feature>
<gene>
    <name evidence="2" type="ORF">DL546_009039</name>
</gene>
<dbReference type="SUPFAM" id="SSF53254">
    <property type="entry name" value="Phosphoglycerate mutase-like"/>
    <property type="match status" value="1"/>
</dbReference>
<dbReference type="InterPro" id="IPR029033">
    <property type="entry name" value="His_PPase_superfam"/>
</dbReference>
<feature type="region of interest" description="Disordered" evidence="1">
    <location>
        <begin position="470"/>
        <end position="507"/>
    </location>
</feature>
<dbReference type="InterPro" id="IPR013078">
    <property type="entry name" value="His_Pase_superF_clade-1"/>
</dbReference>
<feature type="compositionally biased region" description="Polar residues" evidence="1">
    <location>
        <begin position="536"/>
        <end position="555"/>
    </location>
</feature>
<dbReference type="PANTHER" id="PTHR16469:SF27">
    <property type="entry name" value="UBIQUITIN-ASSOCIATED AND SH3 DOMAIN-CONTAINING BA-RELATED"/>
    <property type="match status" value="1"/>
</dbReference>
<organism evidence="2 3">
    <name type="scientific">Coniochaeta pulveracea</name>
    <dbReference type="NCBI Taxonomy" id="177199"/>
    <lineage>
        <taxon>Eukaryota</taxon>
        <taxon>Fungi</taxon>
        <taxon>Dikarya</taxon>
        <taxon>Ascomycota</taxon>
        <taxon>Pezizomycotina</taxon>
        <taxon>Sordariomycetes</taxon>
        <taxon>Sordariomycetidae</taxon>
        <taxon>Coniochaetales</taxon>
        <taxon>Coniochaetaceae</taxon>
        <taxon>Coniochaeta</taxon>
    </lineage>
</organism>
<protein>
    <recommendedName>
        <fullName evidence="4">Phosphoglycerate mutase</fullName>
    </recommendedName>
</protein>
<reference evidence="2 3" key="1">
    <citation type="submission" date="2018-08" db="EMBL/GenBank/DDBJ databases">
        <title>Draft genome of the lignicolous fungus Coniochaeta pulveracea.</title>
        <authorList>
            <person name="Borstlap C.J."/>
            <person name="De Witt R.N."/>
            <person name="Botha A."/>
            <person name="Volschenk H."/>
        </authorList>
    </citation>
    <scope>NUCLEOTIDE SEQUENCE [LARGE SCALE GENOMIC DNA]</scope>
    <source>
        <strain evidence="2 3">CAB683</strain>
    </source>
</reference>
<comment type="caution">
    <text evidence="2">The sequence shown here is derived from an EMBL/GenBank/DDBJ whole genome shotgun (WGS) entry which is preliminary data.</text>
</comment>
<dbReference type="CDD" id="cd07040">
    <property type="entry name" value="HP"/>
    <property type="match status" value="1"/>
</dbReference>
<feature type="compositionally biased region" description="Polar residues" evidence="1">
    <location>
        <begin position="217"/>
        <end position="236"/>
    </location>
</feature>
<evidence type="ECO:0000256" key="1">
    <source>
        <dbReference type="SAM" id="MobiDB-lite"/>
    </source>
</evidence>
<evidence type="ECO:0000313" key="2">
    <source>
        <dbReference type="EMBL" id="RKU47668.1"/>
    </source>
</evidence>
<accession>A0A420YIE0</accession>
<feature type="region of interest" description="Disordered" evidence="1">
    <location>
        <begin position="217"/>
        <end position="244"/>
    </location>
</feature>
<evidence type="ECO:0000313" key="3">
    <source>
        <dbReference type="Proteomes" id="UP000275385"/>
    </source>
</evidence>
<keyword evidence="3" id="KW-1185">Reference proteome</keyword>
<dbReference type="STRING" id="177199.A0A420YIE0"/>
<feature type="compositionally biased region" description="Low complexity" evidence="1">
    <location>
        <begin position="473"/>
        <end position="491"/>
    </location>
</feature>
<name>A0A420YIE0_9PEZI</name>
<dbReference type="EMBL" id="QVQW01000008">
    <property type="protein sequence ID" value="RKU47668.1"/>
    <property type="molecule type" value="Genomic_DNA"/>
</dbReference>
<dbReference type="AlphaFoldDB" id="A0A420YIE0"/>
<evidence type="ECO:0008006" key="4">
    <source>
        <dbReference type="Google" id="ProtNLM"/>
    </source>
</evidence>
<dbReference type="Proteomes" id="UP000275385">
    <property type="component" value="Unassembled WGS sequence"/>
</dbReference>
<feature type="region of interest" description="Disordered" evidence="1">
    <location>
        <begin position="521"/>
        <end position="559"/>
    </location>
</feature>
<dbReference type="OrthoDB" id="3898179at2759"/>
<feature type="region of interest" description="Disordered" evidence="1">
    <location>
        <begin position="637"/>
        <end position="689"/>
    </location>
</feature>
<proteinExistence type="predicted"/>
<dbReference type="Gene3D" id="3.40.50.1240">
    <property type="entry name" value="Phosphoglycerate mutase-like"/>
    <property type="match status" value="2"/>
</dbReference>
<dbReference type="PANTHER" id="PTHR16469">
    <property type="entry name" value="UBIQUITIN-ASSOCIATED AND SH3 DOMAIN-CONTAINING BA-RELATED"/>
    <property type="match status" value="1"/>
</dbReference>